<evidence type="ECO:0000313" key="1">
    <source>
        <dbReference type="EMBL" id="EAV39097.1"/>
    </source>
</evidence>
<gene>
    <name evidence="1" type="ORF">OENOO_62043</name>
</gene>
<accession>A0NK93</accession>
<dbReference type="Proteomes" id="UP000003346">
    <property type="component" value="Unassembled WGS sequence"/>
</dbReference>
<sequence length="143" mass="16798">MANFMDKAEYEKELCAEFEDLVQRIKHRKQSDEKNLLRQIRTLMISFSKLEKFDSSVTYIAGLAYDIRDILGIDLQTYAKDTARALYQNRPQETVEDFYYAAAAYPYFLSKCQDNEKDDDKKISRLNNLFLNYLLSQSESSKS</sequence>
<reference evidence="1 2" key="1">
    <citation type="submission" date="2006-11" db="EMBL/GenBank/DDBJ databases">
        <authorList>
            <consortium name="Laboratoire de Microbiologie (Universite Bourgogne)"/>
            <consortium name="GENOME Express"/>
            <consortium name="UMR Oenologie Ampelologie (Universite Bordeaux 2)"/>
            <person name="Guzzo J."/>
        </authorList>
    </citation>
    <scope>NUCLEOTIDE SEQUENCE [LARGE SCALE GENOMIC DNA]</scope>
    <source>
        <strain evidence="1 2">ATCC BAA-1163</strain>
    </source>
</reference>
<dbReference type="AlphaFoldDB" id="A0NK93"/>
<dbReference type="HOGENOM" id="CLU_1843084_0_0_9"/>
<comment type="caution">
    <text evidence="1">The sequence shown here is derived from an EMBL/GenBank/DDBJ whole genome shotgun (WGS) entry which is preliminary data.</text>
</comment>
<name>A0NK93_OENOE</name>
<evidence type="ECO:0000313" key="2">
    <source>
        <dbReference type="Proteomes" id="UP000003346"/>
    </source>
</evidence>
<dbReference type="EMBL" id="AAUV01000057">
    <property type="protein sequence ID" value="EAV39097.1"/>
    <property type="molecule type" value="Genomic_DNA"/>
</dbReference>
<organism evidence="1 2">
    <name type="scientific">Oenococcus oeni ATCC BAA-1163</name>
    <dbReference type="NCBI Taxonomy" id="379360"/>
    <lineage>
        <taxon>Bacteria</taxon>
        <taxon>Bacillati</taxon>
        <taxon>Bacillota</taxon>
        <taxon>Bacilli</taxon>
        <taxon>Lactobacillales</taxon>
        <taxon>Lactobacillaceae</taxon>
        <taxon>Oenococcus</taxon>
    </lineage>
</organism>
<protein>
    <submittedName>
        <fullName evidence="1">Uncharacterized protein</fullName>
    </submittedName>
</protein>
<proteinExistence type="predicted"/>